<keyword evidence="2" id="KW-1185">Reference proteome</keyword>
<dbReference type="AlphaFoldDB" id="A0A8J5L556"/>
<accession>A0A8J5L556</accession>
<comment type="caution">
    <text evidence="1">The sequence shown here is derived from an EMBL/GenBank/DDBJ whole genome shotgun (WGS) entry which is preliminary data.</text>
</comment>
<evidence type="ECO:0000313" key="1">
    <source>
        <dbReference type="EMBL" id="KAG6501341.1"/>
    </source>
</evidence>
<organism evidence="1 2">
    <name type="scientific">Zingiber officinale</name>
    <name type="common">Ginger</name>
    <name type="synonym">Amomum zingiber</name>
    <dbReference type="NCBI Taxonomy" id="94328"/>
    <lineage>
        <taxon>Eukaryota</taxon>
        <taxon>Viridiplantae</taxon>
        <taxon>Streptophyta</taxon>
        <taxon>Embryophyta</taxon>
        <taxon>Tracheophyta</taxon>
        <taxon>Spermatophyta</taxon>
        <taxon>Magnoliopsida</taxon>
        <taxon>Liliopsida</taxon>
        <taxon>Zingiberales</taxon>
        <taxon>Zingiberaceae</taxon>
        <taxon>Zingiber</taxon>
    </lineage>
</organism>
<gene>
    <name evidence="1" type="ORF">ZIOFF_041220</name>
</gene>
<protein>
    <submittedName>
        <fullName evidence="1">Uncharacterized protein</fullName>
    </submittedName>
</protein>
<dbReference type="Gene3D" id="3.40.50.2300">
    <property type="match status" value="1"/>
</dbReference>
<name>A0A8J5L556_ZINOF</name>
<dbReference type="Proteomes" id="UP000734854">
    <property type="component" value="Unassembled WGS sequence"/>
</dbReference>
<proteinExistence type="predicted"/>
<reference evidence="1 2" key="1">
    <citation type="submission" date="2020-08" db="EMBL/GenBank/DDBJ databases">
        <title>Plant Genome Project.</title>
        <authorList>
            <person name="Zhang R.-G."/>
        </authorList>
    </citation>
    <scope>NUCLEOTIDE SEQUENCE [LARGE SCALE GENOMIC DNA]</scope>
    <source>
        <tissue evidence="1">Rhizome</tissue>
    </source>
</reference>
<dbReference type="EMBL" id="JACMSC010000011">
    <property type="protein sequence ID" value="KAG6501341.1"/>
    <property type="molecule type" value="Genomic_DNA"/>
</dbReference>
<evidence type="ECO:0000313" key="2">
    <source>
        <dbReference type="Proteomes" id="UP000734854"/>
    </source>
</evidence>
<sequence length="76" mass="8730">MCQISGMEFSLDHVLHPLTARPDHVERALSVRYHDAMIILQPQEKELDLLIVILSDNDGSFYGMMSFLHLILFDTT</sequence>